<dbReference type="Pfam" id="PF11915">
    <property type="entry name" value="DUF3433"/>
    <property type="match status" value="1"/>
</dbReference>
<gene>
    <name evidence="2" type="ORF">CDD81_1777</name>
</gene>
<evidence type="ECO:0000313" key="2">
    <source>
        <dbReference type="EMBL" id="PHH65691.1"/>
    </source>
</evidence>
<dbReference type="PANTHER" id="PTHR37544">
    <property type="entry name" value="SPRAY-RELATED"/>
    <property type="match status" value="1"/>
</dbReference>
<protein>
    <submittedName>
        <fullName evidence="2">Uncharacterized protein</fullName>
    </submittedName>
</protein>
<dbReference type="EMBL" id="NJET01000015">
    <property type="protein sequence ID" value="PHH65691.1"/>
    <property type="molecule type" value="Genomic_DNA"/>
</dbReference>
<dbReference type="OrthoDB" id="3248909at2759"/>
<keyword evidence="1" id="KW-0812">Transmembrane</keyword>
<dbReference type="STRING" id="1399860.A0A2C5YFP2"/>
<organism evidence="2 3">
    <name type="scientific">Ophiocordyceps australis</name>
    <dbReference type="NCBI Taxonomy" id="1399860"/>
    <lineage>
        <taxon>Eukaryota</taxon>
        <taxon>Fungi</taxon>
        <taxon>Dikarya</taxon>
        <taxon>Ascomycota</taxon>
        <taxon>Pezizomycotina</taxon>
        <taxon>Sordariomycetes</taxon>
        <taxon>Hypocreomycetidae</taxon>
        <taxon>Hypocreales</taxon>
        <taxon>Ophiocordycipitaceae</taxon>
        <taxon>Ophiocordyceps</taxon>
    </lineage>
</organism>
<feature type="transmembrane region" description="Helical" evidence="1">
    <location>
        <begin position="493"/>
        <end position="512"/>
    </location>
</feature>
<dbReference type="InterPro" id="IPR021840">
    <property type="entry name" value="DUF3433"/>
</dbReference>
<proteinExistence type="predicted"/>
<name>A0A2C5YFP2_9HYPO</name>
<feature type="transmembrane region" description="Helical" evidence="1">
    <location>
        <begin position="452"/>
        <end position="472"/>
    </location>
</feature>
<sequence length="1036" mass="116346">MASRSYFSPLEVQEMTLVRRFHTTAFKSVAFNTQFPPFMTSEYALAPFSVESETSKKNANLTAQTTKYSAQLNCWPTNVSEITGSGGRKVAYLLSDTQGCNVRVLRRRYFPQPYNTSFVFRWNWEERVDTVKSPECFRTPESKHQLTVLFSRERKHDNDSKAEQGQGTTEFAHTPMFCQAQYYQQQVMATVSTDGLRPYDASVKPVSDQVPFDFSYFNLTLFETLASHETFGKAGQASKVKQDADEILQFTTAGEYFLTWEYPAPFIYSKPNFSEHDFYEPETLERELKQTFKLLFSLAVSQTLANQTTGIDQETASLTSEMAGIIVSRVFSALVESLFVLNAALSLILLYTCRKSQCCLSLNPNSISRLCGIDCPADAGKAFSEASNLDEKRFGLFLGHHVFRLRQNQPQQGAEIYFERVSGCEGPDISSLSAKGKKENADIRPFALTQRAGTLLVLVLIGSIATLIGLKMREVAQNGLSRPSNKSLALRVITKYIPTIFATLLEAFWVLLNRHYCTLQPFQKLCAGKARPSKTIETTYSAVPPPLALWRAIKAHHFNLAAVCVVTLLGNLLGIGLGALLNENETIVKYPRVFSPIHPDFDRLGSNDPNRLISQHHFQHLLANMSSETPLSPWLSREYFFQPYSVGDEQSPGNYMLRTRGFGAHANCKPISDLPIPTDFSNNITDWSNANWCNEGAVKMTGWFWAIQSIPDDGQRPKFHQGSPMSLESGCSPDDASGKSLGYPCTPEFTTGWARLSSEISQLQVSAVHCQPSLDVAIFDVVVDGMGLVQSYTRVTDVQLEPTLESSANLMLKMTTQVLGQRHMIWHNDTRSADPMSSMILTLTEERDFLNATLPPPDPSKLVPTIEQAFQRYFSMALSIDQDKLNLPEANSSETGYILATERRIFMDNRAFAIALAVLSIDILFAAIFLTWPWDVIRVLPRMPNDLASTLAYITPSRLMTTEWKETALGERTLSFGRYTGSDGKEHVGIEFDPHVQLLDAKRPSWTERLKKKQSDGKSSGISWHYRLLNHRRNDS</sequence>
<keyword evidence="1" id="KW-0472">Membrane</keyword>
<reference evidence="2 3" key="1">
    <citation type="submission" date="2017-06" db="EMBL/GenBank/DDBJ databases">
        <title>Ant-infecting Ophiocordyceps genomes reveal a high diversity of potential behavioral manipulation genes and a possible major role for enterotoxins.</title>
        <authorList>
            <person name="De Bekker C."/>
            <person name="Evans H.C."/>
            <person name="Brachmann A."/>
            <person name="Hughes D.P."/>
        </authorList>
    </citation>
    <scope>NUCLEOTIDE SEQUENCE [LARGE SCALE GENOMIC DNA]</scope>
    <source>
        <strain evidence="2 3">Map64</strain>
    </source>
</reference>
<dbReference type="AlphaFoldDB" id="A0A2C5YFP2"/>
<dbReference type="Proteomes" id="UP000226192">
    <property type="component" value="Unassembled WGS sequence"/>
</dbReference>
<dbReference type="PANTHER" id="PTHR37544:SF3">
    <property type="entry name" value="SPRAY"/>
    <property type="match status" value="1"/>
</dbReference>
<accession>A0A2C5YFP2</accession>
<keyword evidence="3" id="KW-1185">Reference proteome</keyword>
<comment type="caution">
    <text evidence="2">The sequence shown here is derived from an EMBL/GenBank/DDBJ whole genome shotgun (WGS) entry which is preliminary data.</text>
</comment>
<evidence type="ECO:0000256" key="1">
    <source>
        <dbReference type="SAM" id="Phobius"/>
    </source>
</evidence>
<feature type="transmembrane region" description="Helical" evidence="1">
    <location>
        <begin position="560"/>
        <end position="582"/>
    </location>
</feature>
<keyword evidence="1" id="KW-1133">Transmembrane helix</keyword>
<feature type="transmembrane region" description="Helical" evidence="1">
    <location>
        <begin position="911"/>
        <end position="934"/>
    </location>
</feature>
<evidence type="ECO:0000313" key="3">
    <source>
        <dbReference type="Proteomes" id="UP000226192"/>
    </source>
</evidence>